<gene>
    <name evidence="1" type="ORF">ACH5RR_040442</name>
</gene>
<name>A0ABD2XW01_9GENT</name>
<protein>
    <submittedName>
        <fullName evidence="1">Uncharacterized protein</fullName>
    </submittedName>
</protein>
<keyword evidence="2" id="KW-1185">Reference proteome</keyword>
<organism evidence="1 2">
    <name type="scientific">Cinchona calisaya</name>
    <dbReference type="NCBI Taxonomy" id="153742"/>
    <lineage>
        <taxon>Eukaryota</taxon>
        <taxon>Viridiplantae</taxon>
        <taxon>Streptophyta</taxon>
        <taxon>Embryophyta</taxon>
        <taxon>Tracheophyta</taxon>
        <taxon>Spermatophyta</taxon>
        <taxon>Magnoliopsida</taxon>
        <taxon>eudicotyledons</taxon>
        <taxon>Gunneridae</taxon>
        <taxon>Pentapetalae</taxon>
        <taxon>asterids</taxon>
        <taxon>lamiids</taxon>
        <taxon>Gentianales</taxon>
        <taxon>Rubiaceae</taxon>
        <taxon>Cinchonoideae</taxon>
        <taxon>Cinchoneae</taxon>
        <taxon>Cinchona</taxon>
    </lineage>
</organism>
<accession>A0ABD2XW01</accession>
<proteinExistence type="predicted"/>
<dbReference type="Pfam" id="PF21737">
    <property type="entry name" value="DUF6865"/>
    <property type="match status" value="1"/>
</dbReference>
<dbReference type="EMBL" id="JBJUIK010000017">
    <property type="protein sequence ID" value="KAL3497710.1"/>
    <property type="molecule type" value="Genomic_DNA"/>
</dbReference>
<dbReference type="AlphaFoldDB" id="A0ABD2XW01"/>
<dbReference type="PANTHER" id="PTHR35282:SF2">
    <property type="entry name" value="F5D14.24 PROTEIN"/>
    <property type="match status" value="1"/>
</dbReference>
<evidence type="ECO:0000313" key="2">
    <source>
        <dbReference type="Proteomes" id="UP001630127"/>
    </source>
</evidence>
<evidence type="ECO:0000313" key="1">
    <source>
        <dbReference type="EMBL" id="KAL3497710.1"/>
    </source>
</evidence>
<comment type="caution">
    <text evidence="1">The sequence shown here is derived from an EMBL/GenBank/DDBJ whole genome shotgun (WGS) entry which is preliminary data.</text>
</comment>
<dbReference type="InterPro" id="IPR049198">
    <property type="entry name" value="DUF6865"/>
</dbReference>
<dbReference type="Proteomes" id="UP001630127">
    <property type="component" value="Unassembled WGS sequence"/>
</dbReference>
<sequence length="128" mass="14616">MEEWMAYVSWVLDTLVAFRYHGWQYGCLEPAQISGQKLGISYLYERHRWEEPIWECAPEQKDSLEAARESLIAISYSVPDTFPAATLNSVDELEGNTGNRADEFRNSLISISYLQSPDIGIIRCNGHV</sequence>
<reference evidence="1 2" key="1">
    <citation type="submission" date="2024-11" db="EMBL/GenBank/DDBJ databases">
        <title>A near-complete genome assembly of Cinchona calisaya.</title>
        <authorList>
            <person name="Lian D.C."/>
            <person name="Zhao X.W."/>
            <person name="Wei L."/>
        </authorList>
    </citation>
    <scope>NUCLEOTIDE SEQUENCE [LARGE SCALE GENOMIC DNA]</scope>
    <source>
        <tissue evidence="1">Nenye</tissue>
    </source>
</reference>
<dbReference type="PANTHER" id="PTHR35282">
    <property type="entry name" value="F5D14.24 PROTEIN"/>
    <property type="match status" value="1"/>
</dbReference>